<name>A0A6J5GM55_9BURK</name>
<keyword evidence="1" id="KW-1133">Transmembrane helix</keyword>
<organism evidence="2 3">
    <name type="scientific">Paraburkholderia fynbosensis</name>
    <dbReference type="NCBI Taxonomy" id="1200993"/>
    <lineage>
        <taxon>Bacteria</taxon>
        <taxon>Pseudomonadati</taxon>
        <taxon>Pseudomonadota</taxon>
        <taxon>Betaproteobacteria</taxon>
        <taxon>Burkholderiales</taxon>
        <taxon>Burkholderiaceae</taxon>
        <taxon>Paraburkholderia</taxon>
    </lineage>
</organism>
<protein>
    <submittedName>
        <fullName evidence="2">Uncharacterized protein</fullName>
    </submittedName>
</protein>
<evidence type="ECO:0000313" key="2">
    <source>
        <dbReference type="EMBL" id="CAB3800811.1"/>
    </source>
</evidence>
<keyword evidence="1" id="KW-0472">Membrane</keyword>
<accession>A0A6J5GM55</accession>
<proteinExistence type="predicted"/>
<gene>
    <name evidence="2" type="ORF">LMG27177_04892</name>
</gene>
<evidence type="ECO:0000313" key="3">
    <source>
        <dbReference type="Proteomes" id="UP000494252"/>
    </source>
</evidence>
<dbReference type="EMBL" id="CADIKI010000016">
    <property type="protein sequence ID" value="CAB3800811.1"/>
    <property type="molecule type" value="Genomic_DNA"/>
</dbReference>
<reference evidence="2 3" key="1">
    <citation type="submission" date="2020-04" db="EMBL/GenBank/DDBJ databases">
        <authorList>
            <person name="De Canck E."/>
        </authorList>
    </citation>
    <scope>NUCLEOTIDE SEQUENCE [LARGE SCALE GENOMIC DNA]</scope>
    <source>
        <strain evidence="2 3">LMG 27177</strain>
    </source>
</reference>
<keyword evidence="1" id="KW-0812">Transmembrane</keyword>
<dbReference type="Proteomes" id="UP000494252">
    <property type="component" value="Unassembled WGS sequence"/>
</dbReference>
<feature type="transmembrane region" description="Helical" evidence="1">
    <location>
        <begin position="6"/>
        <end position="38"/>
    </location>
</feature>
<keyword evidence="3" id="KW-1185">Reference proteome</keyword>
<sequence length="58" mass="6143">MTEYIIIVALIAVSAMGVHSVPALLFVLVGCIGLYVSFDSLQMTSAKINLMVRIGTGD</sequence>
<evidence type="ECO:0000256" key="1">
    <source>
        <dbReference type="SAM" id="Phobius"/>
    </source>
</evidence>
<dbReference type="AlphaFoldDB" id="A0A6J5GM55"/>